<dbReference type="PANTHER" id="PTHR33273">
    <property type="entry name" value="DOMAIN-CONTAINING PROTEIN, PUTATIVE-RELATED"/>
    <property type="match status" value="1"/>
</dbReference>
<dbReference type="PANTHER" id="PTHR33273:SF4">
    <property type="entry name" value="ENDONUCLEASE_EXONUCLEASE_PHOSPHATASE DOMAIN-CONTAINING PROTEIN"/>
    <property type="match status" value="1"/>
</dbReference>
<dbReference type="Proteomes" id="UP000299102">
    <property type="component" value="Unassembled WGS sequence"/>
</dbReference>
<proteinExistence type="predicted"/>
<comment type="caution">
    <text evidence="1">The sequence shown here is derived from an EMBL/GenBank/DDBJ whole genome shotgun (WGS) entry which is preliminary data.</text>
</comment>
<keyword evidence="2" id="KW-1185">Reference proteome</keyword>
<evidence type="ECO:0000313" key="2">
    <source>
        <dbReference type="Proteomes" id="UP000299102"/>
    </source>
</evidence>
<dbReference type="InterPro" id="IPR036691">
    <property type="entry name" value="Endo/exonu/phosph_ase_sf"/>
</dbReference>
<gene>
    <name evidence="1" type="ORF">EVAR_14213_1</name>
</gene>
<reference evidence="1 2" key="1">
    <citation type="journal article" date="2019" name="Commun. Biol.">
        <title>The bagworm genome reveals a unique fibroin gene that provides high tensile strength.</title>
        <authorList>
            <person name="Kono N."/>
            <person name="Nakamura H."/>
            <person name="Ohtoshi R."/>
            <person name="Tomita M."/>
            <person name="Numata K."/>
            <person name="Arakawa K."/>
        </authorList>
    </citation>
    <scope>NUCLEOTIDE SEQUENCE [LARGE SCALE GENOMIC DNA]</scope>
</reference>
<dbReference type="OrthoDB" id="410155at2759"/>
<dbReference type="EMBL" id="BGZK01000166">
    <property type="protein sequence ID" value="GBP24879.1"/>
    <property type="molecule type" value="Genomic_DNA"/>
</dbReference>
<organism evidence="1 2">
    <name type="scientific">Eumeta variegata</name>
    <name type="common">Bagworm moth</name>
    <name type="synonym">Eumeta japonica</name>
    <dbReference type="NCBI Taxonomy" id="151549"/>
    <lineage>
        <taxon>Eukaryota</taxon>
        <taxon>Metazoa</taxon>
        <taxon>Ecdysozoa</taxon>
        <taxon>Arthropoda</taxon>
        <taxon>Hexapoda</taxon>
        <taxon>Insecta</taxon>
        <taxon>Pterygota</taxon>
        <taxon>Neoptera</taxon>
        <taxon>Endopterygota</taxon>
        <taxon>Lepidoptera</taxon>
        <taxon>Glossata</taxon>
        <taxon>Ditrysia</taxon>
        <taxon>Tineoidea</taxon>
        <taxon>Psychidae</taxon>
        <taxon>Oiketicinae</taxon>
        <taxon>Eumeta</taxon>
    </lineage>
</organism>
<sequence>MEVESNFKKPVIYNESPAFAALSINRSSINQMQSTVVVKNSSANGSKQSPPPKVKLPPPICLRDKSKWNLVSSECTRKLNAFLIKSNIPFHTFALEEERKVKAVIKGIPLEFEISNIIDDPISQGYPVHAVHRMRRRNGSALSMVLVVLEMNDLAIERFKNFCRTDRIGASKGGTVLYDYRSLYCCPIDIPPLVNIEATACRLSMTGHGVLLLVSVYLLPKKKLLRSDIEALFALGDAVILFGDFNRKNTNWKCNYSNINGRKNGGDRRGPPFQYHYSSHSDLLP</sequence>
<evidence type="ECO:0008006" key="3">
    <source>
        <dbReference type="Google" id="ProtNLM"/>
    </source>
</evidence>
<dbReference type="AlphaFoldDB" id="A0A4C1UEW1"/>
<dbReference type="Gene3D" id="3.60.10.10">
    <property type="entry name" value="Endonuclease/exonuclease/phosphatase"/>
    <property type="match status" value="1"/>
</dbReference>
<protein>
    <recommendedName>
        <fullName evidence="3">RNA-directed DNA polymerase from mobile element jockey</fullName>
    </recommendedName>
</protein>
<dbReference type="SUPFAM" id="SSF56219">
    <property type="entry name" value="DNase I-like"/>
    <property type="match status" value="1"/>
</dbReference>
<accession>A0A4C1UEW1</accession>
<name>A0A4C1UEW1_EUMVA</name>
<evidence type="ECO:0000313" key="1">
    <source>
        <dbReference type="EMBL" id="GBP24879.1"/>
    </source>
</evidence>